<accession>A0A2J7TDE1</accession>
<keyword evidence="1 6" id="KW-0489">Methyltransferase</keyword>
<keyword evidence="3" id="KW-0949">S-adenosyl-L-methionine</keyword>
<dbReference type="AlphaFoldDB" id="A0A2J7TDE1"/>
<evidence type="ECO:0000259" key="5">
    <source>
        <dbReference type="Pfam" id="PF07109"/>
    </source>
</evidence>
<dbReference type="SUPFAM" id="SSF53335">
    <property type="entry name" value="S-adenosyl-L-methionine-dependent methyltransferases"/>
    <property type="match status" value="1"/>
</dbReference>
<dbReference type="InterPro" id="IPR010251">
    <property type="entry name" value="Mg_prot_MeTrfase"/>
</dbReference>
<sequence length="233" mass="25263">MAGLSYLERRSAIEAYFDRTAVEAWSRLTSDAPLGRIRASVRAGRETMRQTLLSWLPDDMSGLRLLDAGCGSGALAVEAARRGAAVVAVDLSPTLIALARQRAPRCPGGGSIEFLAGDMLDAGLGDFDHIVGMDCLIHYPQADMVEALNKIGARTRASMLFTFAPRTPALAIMHAAGRLFPRKDRAPAISPVAEAALRRALVDEPGLSNWRFARTQRIKNGFYVSQAQELRRA</sequence>
<dbReference type="InterPro" id="IPR029063">
    <property type="entry name" value="SAM-dependent_MTases_sf"/>
</dbReference>
<dbReference type="CDD" id="cd02440">
    <property type="entry name" value="AdoMet_MTases"/>
    <property type="match status" value="1"/>
</dbReference>
<keyword evidence="2 6" id="KW-0808">Transferase</keyword>
<protein>
    <recommendedName>
        <fullName evidence="4">Magnesium protoporphyrin IX methyltransferase</fullName>
        <ecNumber evidence="4">2.1.1.11</ecNumber>
    </recommendedName>
</protein>
<dbReference type="OrthoDB" id="9765084at2"/>
<dbReference type="Gene3D" id="3.40.50.150">
    <property type="entry name" value="Vaccinia Virus protein VP39"/>
    <property type="match status" value="1"/>
</dbReference>
<dbReference type="RefSeq" id="WP_102844905.1">
    <property type="nucleotide sequence ID" value="NZ_PDZR01000024.1"/>
</dbReference>
<evidence type="ECO:0000256" key="1">
    <source>
        <dbReference type="ARBA" id="ARBA00022603"/>
    </source>
</evidence>
<dbReference type="GO" id="GO:0046406">
    <property type="term" value="F:magnesium protoporphyrin IX methyltransferase activity"/>
    <property type="evidence" value="ECO:0007669"/>
    <property type="project" value="UniProtKB-UniRule"/>
</dbReference>
<evidence type="ECO:0000313" key="6">
    <source>
        <dbReference type="EMBL" id="PNG24780.1"/>
    </source>
</evidence>
<evidence type="ECO:0000313" key="7">
    <source>
        <dbReference type="Proteomes" id="UP000236286"/>
    </source>
</evidence>
<dbReference type="PANTHER" id="PTHR43464">
    <property type="entry name" value="METHYLTRANSFERASE"/>
    <property type="match status" value="1"/>
</dbReference>
<dbReference type="Pfam" id="PF07109">
    <property type="entry name" value="Mg-por_mtran_C"/>
    <property type="match status" value="1"/>
</dbReference>
<dbReference type="GO" id="GO:0015995">
    <property type="term" value="P:chlorophyll biosynthetic process"/>
    <property type="evidence" value="ECO:0007669"/>
    <property type="project" value="UniProtKB-UniRule"/>
</dbReference>
<dbReference type="PANTHER" id="PTHR43464:SF19">
    <property type="entry name" value="UBIQUINONE BIOSYNTHESIS O-METHYLTRANSFERASE, MITOCHONDRIAL"/>
    <property type="match status" value="1"/>
</dbReference>
<feature type="domain" description="Magnesium-protoporphyrin IX methyltransferase C-terminal" evidence="5">
    <location>
        <begin position="133"/>
        <end position="232"/>
    </location>
</feature>
<name>A0A2J7TDE1_METSI</name>
<evidence type="ECO:0000256" key="2">
    <source>
        <dbReference type="ARBA" id="ARBA00022679"/>
    </source>
</evidence>
<dbReference type="PROSITE" id="PS51556">
    <property type="entry name" value="SAM_MT_MG_PIX"/>
    <property type="match status" value="1"/>
</dbReference>
<dbReference type="InterPro" id="IPR010940">
    <property type="entry name" value="Mg_prot_MeTrfase_C"/>
</dbReference>
<comment type="caution">
    <text evidence="6">The sequence shown here is derived from an EMBL/GenBank/DDBJ whole genome shotgun (WGS) entry which is preliminary data.</text>
</comment>
<dbReference type="Proteomes" id="UP000236286">
    <property type="component" value="Unassembled WGS sequence"/>
</dbReference>
<reference evidence="6 7" key="1">
    <citation type="submission" date="2017-10" db="EMBL/GenBank/DDBJ databases">
        <title>Genome announcement of Methylocella silvestris TVC from permafrost.</title>
        <authorList>
            <person name="Wang J."/>
            <person name="Geng K."/>
            <person name="Ul-Haque F."/>
            <person name="Crombie A.T."/>
            <person name="Street L.E."/>
            <person name="Wookey P.A."/>
            <person name="Murrell J.C."/>
            <person name="Pratscher J."/>
        </authorList>
    </citation>
    <scope>NUCLEOTIDE SEQUENCE [LARGE SCALE GENOMIC DNA]</scope>
    <source>
        <strain evidence="6 7">TVC</strain>
    </source>
</reference>
<evidence type="ECO:0000256" key="3">
    <source>
        <dbReference type="ARBA" id="ARBA00022691"/>
    </source>
</evidence>
<dbReference type="NCBIfam" id="TIGR02021">
    <property type="entry name" value="BchM-ChlM"/>
    <property type="match status" value="1"/>
</dbReference>
<dbReference type="EMBL" id="PDZR01000024">
    <property type="protein sequence ID" value="PNG24780.1"/>
    <property type="molecule type" value="Genomic_DNA"/>
</dbReference>
<gene>
    <name evidence="6" type="ORF">CR492_16890</name>
</gene>
<dbReference type="Pfam" id="PF03602">
    <property type="entry name" value="Cons_hypoth95"/>
    <property type="match status" value="1"/>
</dbReference>
<organism evidence="6 7">
    <name type="scientific">Methylocella silvestris</name>
    <dbReference type="NCBI Taxonomy" id="199596"/>
    <lineage>
        <taxon>Bacteria</taxon>
        <taxon>Pseudomonadati</taxon>
        <taxon>Pseudomonadota</taxon>
        <taxon>Alphaproteobacteria</taxon>
        <taxon>Hyphomicrobiales</taxon>
        <taxon>Beijerinckiaceae</taxon>
        <taxon>Methylocella</taxon>
    </lineage>
</organism>
<dbReference type="GO" id="GO:0032259">
    <property type="term" value="P:methylation"/>
    <property type="evidence" value="ECO:0007669"/>
    <property type="project" value="UniProtKB-KW"/>
</dbReference>
<evidence type="ECO:0000256" key="4">
    <source>
        <dbReference type="NCBIfam" id="TIGR02021"/>
    </source>
</evidence>
<dbReference type="EC" id="2.1.1.11" evidence="4"/>
<proteinExistence type="predicted"/>